<feature type="transmembrane region" description="Helical" evidence="1">
    <location>
        <begin position="200"/>
        <end position="224"/>
    </location>
</feature>
<proteinExistence type="predicted"/>
<evidence type="ECO:0000256" key="1">
    <source>
        <dbReference type="SAM" id="Phobius"/>
    </source>
</evidence>
<keyword evidence="1" id="KW-0472">Membrane</keyword>
<organism evidence="2 3">
    <name type="scientific">Oidiodendron maius (strain Zn)</name>
    <dbReference type="NCBI Taxonomy" id="913774"/>
    <lineage>
        <taxon>Eukaryota</taxon>
        <taxon>Fungi</taxon>
        <taxon>Dikarya</taxon>
        <taxon>Ascomycota</taxon>
        <taxon>Pezizomycotina</taxon>
        <taxon>Leotiomycetes</taxon>
        <taxon>Leotiomycetes incertae sedis</taxon>
        <taxon>Myxotrichaceae</taxon>
        <taxon>Oidiodendron</taxon>
    </lineage>
</organism>
<reference evidence="2 3" key="1">
    <citation type="submission" date="2014-04" db="EMBL/GenBank/DDBJ databases">
        <authorList>
            <consortium name="DOE Joint Genome Institute"/>
            <person name="Kuo A."/>
            <person name="Martino E."/>
            <person name="Perotto S."/>
            <person name="Kohler A."/>
            <person name="Nagy L.G."/>
            <person name="Floudas D."/>
            <person name="Copeland A."/>
            <person name="Barry K.W."/>
            <person name="Cichocki N."/>
            <person name="Veneault-Fourrey C."/>
            <person name="LaButti K."/>
            <person name="Lindquist E.A."/>
            <person name="Lipzen A."/>
            <person name="Lundell T."/>
            <person name="Morin E."/>
            <person name="Murat C."/>
            <person name="Sun H."/>
            <person name="Tunlid A."/>
            <person name="Henrissat B."/>
            <person name="Grigoriev I.V."/>
            <person name="Hibbett D.S."/>
            <person name="Martin F."/>
            <person name="Nordberg H.P."/>
            <person name="Cantor M.N."/>
            <person name="Hua S.X."/>
        </authorList>
    </citation>
    <scope>NUCLEOTIDE SEQUENCE [LARGE SCALE GENOMIC DNA]</scope>
    <source>
        <strain evidence="2 3">Zn</strain>
    </source>
</reference>
<dbReference type="Proteomes" id="UP000054321">
    <property type="component" value="Unassembled WGS sequence"/>
</dbReference>
<accession>A0A0C3GGC7</accession>
<keyword evidence="1" id="KW-0812">Transmembrane</keyword>
<keyword evidence="3" id="KW-1185">Reference proteome</keyword>
<dbReference type="PANTHER" id="PTHR37919:SF2">
    <property type="entry name" value="EXPERA DOMAIN-CONTAINING PROTEIN"/>
    <property type="match status" value="1"/>
</dbReference>
<reference evidence="3" key="2">
    <citation type="submission" date="2015-01" db="EMBL/GenBank/DDBJ databases">
        <title>Evolutionary Origins and Diversification of the Mycorrhizal Mutualists.</title>
        <authorList>
            <consortium name="DOE Joint Genome Institute"/>
            <consortium name="Mycorrhizal Genomics Consortium"/>
            <person name="Kohler A."/>
            <person name="Kuo A."/>
            <person name="Nagy L.G."/>
            <person name="Floudas D."/>
            <person name="Copeland A."/>
            <person name="Barry K.W."/>
            <person name="Cichocki N."/>
            <person name="Veneault-Fourrey C."/>
            <person name="LaButti K."/>
            <person name="Lindquist E.A."/>
            <person name="Lipzen A."/>
            <person name="Lundell T."/>
            <person name="Morin E."/>
            <person name="Murat C."/>
            <person name="Riley R."/>
            <person name="Ohm R."/>
            <person name="Sun H."/>
            <person name="Tunlid A."/>
            <person name="Henrissat B."/>
            <person name="Grigoriev I.V."/>
            <person name="Hibbett D.S."/>
            <person name="Martin F."/>
        </authorList>
    </citation>
    <scope>NUCLEOTIDE SEQUENCE [LARGE SCALE GENOMIC DNA]</scope>
    <source>
        <strain evidence="3">Zn</strain>
    </source>
</reference>
<dbReference type="EMBL" id="KN832887">
    <property type="protein sequence ID" value="KIM95200.1"/>
    <property type="molecule type" value="Genomic_DNA"/>
</dbReference>
<evidence type="ECO:0000313" key="2">
    <source>
        <dbReference type="EMBL" id="KIM95200.1"/>
    </source>
</evidence>
<feature type="transmembrane region" description="Helical" evidence="1">
    <location>
        <begin position="46"/>
        <end position="68"/>
    </location>
</feature>
<feature type="transmembrane region" description="Helical" evidence="1">
    <location>
        <begin position="109"/>
        <end position="128"/>
    </location>
</feature>
<dbReference type="AlphaFoldDB" id="A0A0C3GGC7"/>
<name>A0A0C3GGC7_OIDMZ</name>
<evidence type="ECO:0000313" key="3">
    <source>
        <dbReference type="Proteomes" id="UP000054321"/>
    </source>
</evidence>
<protein>
    <recommendedName>
        <fullName evidence="4">EXPERA domain-containing protein</fullName>
    </recommendedName>
</protein>
<keyword evidence="1" id="KW-1133">Transmembrane helix</keyword>
<evidence type="ECO:0008006" key="4">
    <source>
        <dbReference type="Google" id="ProtNLM"/>
    </source>
</evidence>
<sequence>MPHPTITNNYSNFSTQSTSYSQSDQPSTNLSHLKLYTMTWSHTPRLAIICWTVFAFPFTIWDTAYIFLRPHTLPGHKWHAPIFTPYSDYAAVDRIYGEQAWLEKDGLTAAQGIVNMTEAMLYIVYFWIVMTRGVKSAATGGKRVVSGRAGGLAVTLGLVAGSVTATKTVLYFLTECFSGFKHVGHADWIPLLSTWGFMNLLYGSISSYMVLSFGLDIVSGLSYAGESAATAGKRGGKLE</sequence>
<dbReference type="InParanoid" id="A0A0C3GGC7"/>
<feature type="transmembrane region" description="Helical" evidence="1">
    <location>
        <begin position="149"/>
        <end position="173"/>
    </location>
</feature>
<dbReference type="PANTHER" id="PTHR37919">
    <property type="entry name" value="PROTEIN CBG05606"/>
    <property type="match status" value="1"/>
</dbReference>
<gene>
    <name evidence="2" type="ORF">OIDMADRAFT_59683</name>
</gene>
<dbReference type="OrthoDB" id="60858at2759"/>
<dbReference type="HOGENOM" id="CLU_076143_1_0_1"/>